<dbReference type="SUPFAM" id="SSF53448">
    <property type="entry name" value="Nucleotide-diphospho-sugar transferases"/>
    <property type="match status" value="1"/>
</dbReference>
<dbReference type="InterPro" id="IPR029044">
    <property type="entry name" value="Nucleotide-diphossugar_trans"/>
</dbReference>
<comment type="caution">
    <text evidence="2">The sequence shown here is derived from an EMBL/GenBank/DDBJ whole genome shotgun (WGS) entry which is preliminary data.</text>
</comment>
<keyword evidence="1" id="KW-0812">Transmembrane</keyword>
<feature type="transmembrane region" description="Helical" evidence="1">
    <location>
        <begin position="20"/>
        <end position="48"/>
    </location>
</feature>
<dbReference type="PANTHER" id="PTHR36851:SF1">
    <property type="entry name" value="GLYCO_TRANS_2-LIKE DOMAIN-CONTAINING PROTEIN"/>
    <property type="match status" value="1"/>
</dbReference>
<dbReference type="Gene3D" id="3.90.550.10">
    <property type="entry name" value="Spore Coat Polysaccharide Biosynthesis Protein SpsA, Chain A"/>
    <property type="match status" value="1"/>
</dbReference>
<evidence type="ECO:0000313" key="2">
    <source>
        <dbReference type="EMBL" id="PWU22507.1"/>
    </source>
</evidence>
<dbReference type="AlphaFoldDB" id="A0A317JN86"/>
<keyword evidence="1" id="KW-1133">Transmembrane helix</keyword>
<name>A0A317JN86_9BACT</name>
<gene>
    <name evidence="2" type="ORF">C5B42_05835</name>
</gene>
<protein>
    <submittedName>
        <fullName evidence="2">Uncharacterized protein</fullName>
    </submittedName>
</protein>
<evidence type="ECO:0000313" key="3">
    <source>
        <dbReference type="Proteomes" id="UP000246104"/>
    </source>
</evidence>
<dbReference type="EMBL" id="PSRQ01000062">
    <property type="protein sequence ID" value="PWU22507.1"/>
    <property type="molecule type" value="Genomic_DNA"/>
</dbReference>
<feature type="transmembrane region" description="Helical" evidence="1">
    <location>
        <begin position="383"/>
        <end position="402"/>
    </location>
</feature>
<feature type="transmembrane region" description="Helical" evidence="1">
    <location>
        <begin position="54"/>
        <end position="72"/>
    </location>
</feature>
<dbReference type="PANTHER" id="PTHR36851">
    <property type="entry name" value="UNNAMED PRODUCT"/>
    <property type="match status" value="1"/>
</dbReference>
<accession>A0A317JN86</accession>
<dbReference type="Proteomes" id="UP000246104">
    <property type="component" value="Unassembled WGS sequence"/>
</dbReference>
<feature type="transmembrane region" description="Helical" evidence="1">
    <location>
        <begin position="414"/>
        <end position="436"/>
    </location>
</feature>
<organism evidence="2 3">
    <name type="scientific">Candidatus Cerribacteria bacterium 'Amazon FNV 2010 28 9'</name>
    <dbReference type="NCBI Taxonomy" id="2081795"/>
    <lineage>
        <taxon>Bacteria</taxon>
        <taxon>Candidatus Cerribacteria</taxon>
    </lineage>
</organism>
<proteinExistence type="predicted"/>
<keyword evidence="1" id="KW-0472">Membrane</keyword>
<evidence type="ECO:0000256" key="1">
    <source>
        <dbReference type="SAM" id="Phobius"/>
    </source>
</evidence>
<reference evidence="2 3" key="1">
    <citation type="submission" date="2018-02" db="EMBL/GenBank/DDBJ databases">
        <title>Genomic Reconstructions from Amazon Rainforest and Pasture Soil Reveal Novel Insights into the Physiology of Candidate Phyla in Tropical Sites.</title>
        <authorList>
            <person name="Kroeger M.E."/>
            <person name="Delmont T."/>
            <person name="Eren A.M."/>
            <person name="Guo J."/>
            <person name="Meyer K.M."/>
            <person name="Khan K."/>
            <person name="Rodrigues J.L.M."/>
            <person name="Bohannan B.J.M."/>
            <person name="Tringe S."/>
            <person name="Borges C.D."/>
            <person name="Tiedje J."/>
            <person name="Tsai S.M."/>
            <person name="Nusslein K."/>
        </authorList>
    </citation>
    <scope>NUCLEOTIDE SEQUENCE [LARGE SCALE GENOMIC DNA]</scope>
    <source>
        <strain evidence="2">Amazon FNV 2010 28 9</strain>
    </source>
</reference>
<sequence>MLKRYVRRHPVKTQRFLEILPGFVSWSLILFPFWGSFVVPILVSYYIIAFSVYWLYRSLTMAILSLLAHIRINASMQHDWLEDAQKFDDFKKIHHLIIVPTYKEPLHTLQRSLTALSKQTFPLNRIHIMLAFEQREGEEAHKKAHELITEFGSTFGSVQATFHPDIHGEVKGKSSNMAWGARHAKKYVVDTLGISIEYCTITSEDADAIFDKQYFSYLTYDFLKDKKRYNRIWQGSIRFYNNIWQVPAPVRVLASIFSVAQMFILMRQDRLINFSTYSTSLRLIDSIGYWDTDIIPEDYHLFFKAYFALKGDLEVKPIFLPILADAAEAHGFWSTMHNQYEQIKRWAWGVSDDAYIIKQWILAEDVPFWDKTIRVLKTMEDHFLWPVNWFAITVGALLPPFLNQEFNRTQIGKTLPQLSSAMLTISLISLFVIFLIDANARPKSPHKRSIFGRIMQPFEFLMVPILGFFFSALPGMDAHTRLMLGKYLEYRVTEKV</sequence>
<feature type="transmembrane region" description="Helical" evidence="1">
    <location>
        <begin position="457"/>
        <end position="476"/>
    </location>
</feature>